<evidence type="ECO:0000256" key="11">
    <source>
        <dbReference type="RuleBase" id="RU361115"/>
    </source>
</evidence>
<keyword evidence="9 11" id="KW-0472">Membrane</keyword>
<dbReference type="GO" id="GO:0034625">
    <property type="term" value="P:fatty acid elongation, monounsaturated fatty acid"/>
    <property type="evidence" value="ECO:0007669"/>
    <property type="project" value="TreeGrafter"/>
</dbReference>
<feature type="transmembrane region" description="Helical" evidence="11">
    <location>
        <begin position="127"/>
        <end position="149"/>
    </location>
</feature>
<evidence type="ECO:0000256" key="3">
    <source>
        <dbReference type="ARBA" id="ARBA00022516"/>
    </source>
</evidence>
<feature type="transmembrane region" description="Helical" evidence="11">
    <location>
        <begin position="156"/>
        <end position="174"/>
    </location>
</feature>
<comment type="subcellular location">
    <subcellularLocation>
        <location evidence="1">Membrane</location>
        <topology evidence="1">Multi-pass membrane protein</topology>
    </subcellularLocation>
</comment>
<keyword evidence="7 11" id="KW-1133">Transmembrane helix</keyword>
<feature type="transmembrane region" description="Helical" evidence="11">
    <location>
        <begin position="180"/>
        <end position="199"/>
    </location>
</feature>
<dbReference type="GO" id="GO:0030148">
    <property type="term" value="P:sphingolipid biosynthetic process"/>
    <property type="evidence" value="ECO:0007669"/>
    <property type="project" value="TreeGrafter"/>
</dbReference>
<dbReference type="InterPro" id="IPR030457">
    <property type="entry name" value="ELO_CS"/>
</dbReference>
<dbReference type="GO" id="GO:0034626">
    <property type="term" value="P:fatty acid elongation, polyunsaturated fatty acid"/>
    <property type="evidence" value="ECO:0007669"/>
    <property type="project" value="TreeGrafter"/>
</dbReference>
<evidence type="ECO:0000256" key="4">
    <source>
        <dbReference type="ARBA" id="ARBA00022679"/>
    </source>
</evidence>
<evidence type="ECO:0000256" key="8">
    <source>
        <dbReference type="ARBA" id="ARBA00023098"/>
    </source>
</evidence>
<dbReference type="GO" id="GO:0042761">
    <property type="term" value="P:very long-chain fatty acid biosynthetic process"/>
    <property type="evidence" value="ECO:0007669"/>
    <property type="project" value="TreeGrafter"/>
</dbReference>
<keyword evidence="10 11" id="KW-0275">Fatty acid biosynthesis</keyword>
<feature type="non-terminal residue" evidence="12">
    <location>
        <position position="280"/>
    </location>
</feature>
<feature type="transmembrane region" description="Helical" evidence="11">
    <location>
        <begin position="49"/>
        <end position="66"/>
    </location>
</feature>
<keyword evidence="3 11" id="KW-0444">Lipid biosynthesis</keyword>
<feature type="transmembrane region" description="Helical" evidence="11">
    <location>
        <begin position="211"/>
        <end position="230"/>
    </location>
</feature>
<evidence type="ECO:0000313" key="12">
    <source>
        <dbReference type="EMBL" id="GMS85162.1"/>
    </source>
</evidence>
<sequence length="280" mass="32379">MFNSSTTVPAIRVEEGYTLYYIPYQFGSLIGPEKYWDENWAFQFFSTNWSHSIWIALLYSVAVHAGERWMAERKPFNLKLPLIIWSAALAIFSLAGTIRMGEEFLYVLRTRSFLDSISYSVDPSEPAAFWACLFAISKLIELGDTLFIVAKKKELIFLHWYHHAVVLVYVWHSATELVAGGRWFITMNYAVHTLMYAYYAVTAAGFRLPRGLSMLITTLQTTQMLVGVAISFTVLHYKLQGRIMQQSYENLLLCFAIYSSFAVLFMNFFQKLYLEKKVKT</sequence>
<name>A0AAV5SQW0_9BILA</name>
<evidence type="ECO:0000256" key="2">
    <source>
        <dbReference type="ARBA" id="ARBA00005194"/>
    </source>
</evidence>
<evidence type="ECO:0000256" key="5">
    <source>
        <dbReference type="ARBA" id="ARBA00022692"/>
    </source>
</evidence>
<evidence type="ECO:0000313" key="13">
    <source>
        <dbReference type="Proteomes" id="UP001432027"/>
    </source>
</evidence>
<dbReference type="PANTHER" id="PTHR11157">
    <property type="entry name" value="FATTY ACID ACYL TRANSFERASE-RELATED"/>
    <property type="match status" value="1"/>
</dbReference>
<evidence type="ECO:0000256" key="10">
    <source>
        <dbReference type="ARBA" id="ARBA00023160"/>
    </source>
</evidence>
<dbReference type="EMBL" id="BTSX01000002">
    <property type="protein sequence ID" value="GMS85162.1"/>
    <property type="molecule type" value="Genomic_DNA"/>
</dbReference>
<dbReference type="GO" id="GO:0019367">
    <property type="term" value="P:fatty acid elongation, saturated fatty acid"/>
    <property type="evidence" value="ECO:0007669"/>
    <property type="project" value="TreeGrafter"/>
</dbReference>
<feature type="transmembrane region" description="Helical" evidence="11">
    <location>
        <begin position="250"/>
        <end position="269"/>
    </location>
</feature>
<dbReference type="PROSITE" id="PS01188">
    <property type="entry name" value="ELO"/>
    <property type="match status" value="1"/>
</dbReference>
<keyword evidence="6 11" id="KW-0276">Fatty acid metabolism</keyword>
<dbReference type="EC" id="2.3.1.199" evidence="11"/>
<protein>
    <recommendedName>
        <fullName evidence="11">Elongation of very long chain fatty acids protein</fullName>
        <ecNumber evidence="11">2.3.1.199</ecNumber>
    </recommendedName>
    <alternativeName>
        <fullName evidence="11">Very-long-chain 3-oxoacyl-CoA synthase</fullName>
    </alternativeName>
</protein>
<keyword evidence="5 11" id="KW-0812">Transmembrane</keyword>
<dbReference type="PANTHER" id="PTHR11157:SF5">
    <property type="entry name" value="ELONGATION OF VERY LONG CHAIN FATTY ACIDS PROTEIN"/>
    <property type="match status" value="1"/>
</dbReference>
<keyword evidence="13" id="KW-1185">Reference proteome</keyword>
<dbReference type="GO" id="GO:0005789">
    <property type="term" value="C:endoplasmic reticulum membrane"/>
    <property type="evidence" value="ECO:0007669"/>
    <property type="project" value="TreeGrafter"/>
</dbReference>
<evidence type="ECO:0000256" key="1">
    <source>
        <dbReference type="ARBA" id="ARBA00004141"/>
    </source>
</evidence>
<evidence type="ECO:0000256" key="7">
    <source>
        <dbReference type="ARBA" id="ARBA00022989"/>
    </source>
</evidence>
<reference evidence="12" key="1">
    <citation type="submission" date="2023-10" db="EMBL/GenBank/DDBJ databases">
        <title>Genome assembly of Pristionchus species.</title>
        <authorList>
            <person name="Yoshida K."/>
            <person name="Sommer R.J."/>
        </authorList>
    </citation>
    <scope>NUCLEOTIDE SEQUENCE</scope>
    <source>
        <strain evidence="12">RS0144</strain>
    </source>
</reference>
<keyword evidence="8 11" id="KW-0443">Lipid metabolism</keyword>
<proteinExistence type="inferred from homology"/>
<accession>A0AAV5SQW0</accession>
<dbReference type="Pfam" id="PF01151">
    <property type="entry name" value="ELO"/>
    <property type="match status" value="1"/>
</dbReference>
<comment type="caution">
    <text evidence="12">The sequence shown here is derived from an EMBL/GenBank/DDBJ whole genome shotgun (WGS) entry which is preliminary data.</text>
</comment>
<comment type="catalytic activity">
    <reaction evidence="11">
        <text>a very-long-chain acyl-CoA + malonyl-CoA + H(+) = a very-long-chain 3-oxoacyl-CoA + CO2 + CoA</text>
        <dbReference type="Rhea" id="RHEA:32727"/>
        <dbReference type="ChEBI" id="CHEBI:15378"/>
        <dbReference type="ChEBI" id="CHEBI:16526"/>
        <dbReference type="ChEBI" id="CHEBI:57287"/>
        <dbReference type="ChEBI" id="CHEBI:57384"/>
        <dbReference type="ChEBI" id="CHEBI:90725"/>
        <dbReference type="ChEBI" id="CHEBI:90736"/>
        <dbReference type="EC" id="2.3.1.199"/>
    </reaction>
</comment>
<keyword evidence="4 11" id="KW-0808">Transferase</keyword>
<dbReference type="InterPro" id="IPR002076">
    <property type="entry name" value="ELO_fam"/>
</dbReference>
<evidence type="ECO:0000256" key="9">
    <source>
        <dbReference type="ARBA" id="ARBA00023136"/>
    </source>
</evidence>
<organism evidence="12 13">
    <name type="scientific">Pristionchus entomophagus</name>
    <dbReference type="NCBI Taxonomy" id="358040"/>
    <lineage>
        <taxon>Eukaryota</taxon>
        <taxon>Metazoa</taxon>
        <taxon>Ecdysozoa</taxon>
        <taxon>Nematoda</taxon>
        <taxon>Chromadorea</taxon>
        <taxon>Rhabditida</taxon>
        <taxon>Rhabditina</taxon>
        <taxon>Diplogasteromorpha</taxon>
        <taxon>Diplogasteroidea</taxon>
        <taxon>Neodiplogasteridae</taxon>
        <taxon>Pristionchus</taxon>
    </lineage>
</organism>
<evidence type="ECO:0000256" key="6">
    <source>
        <dbReference type="ARBA" id="ARBA00022832"/>
    </source>
</evidence>
<gene>
    <name evidence="12" type="ORF">PENTCL1PPCAC_7337</name>
</gene>
<dbReference type="GO" id="GO:0009922">
    <property type="term" value="F:fatty acid elongase activity"/>
    <property type="evidence" value="ECO:0007669"/>
    <property type="project" value="UniProtKB-EC"/>
</dbReference>
<comment type="pathway">
    <text evidence="2">Lipid metabolism; fatty acid biosynthesis.</text>
</comment>
<dbReference type="AlphaFoldDB" id="A0AAV5SQW0"/>
<feature type="transmembrane region" description="Helical" evidence="11">
    <location>
        <begin position="78"/>
        <end position="98"/>
    </location>
</feature>
<dbReference type="Proteomes" id="UP001432027">
    <property type="component" value="Unassembled WGS sequence"/>
</dbReference>
<comment type="similarity">
    <text evidence="11">Belongs to the ELO family.</text>
</comment>